<reference evidence="1" key="2">
    <citation type="journal article" date="2015" name="Data Brief">
        <title>Shoot transcriptome of the giant reed, Arundo donax.</title>
        <authorList>
            <person name="Barrero R.A."/>
            <person name="Guerrero F.D."/>
            <person name="Moolhuijzen P."/>
            <person name="Goolsby J.A."/>
            <person name="Tidwell J."/>
            <person name="Bellgard S.E."/>
            <person name="Bellgard M.I."/>
        </authorList>
    </citation>
    <scope>NUCLEOTIDE SEQUENCE</scope>
    <source>
        <tissue evidence="1">Shoot tissue taken approximately 20 cm above the soil surface</tissue>
    </source>
</reference>
<name>A0A0A9HCG1_ARUDO</name>
<sequence length="46" mass="5335">MDLEQVSSNIYSSEIDLVLKLMVLQSKKGKQTKSRLFLYYCTDGFN</sequence>
<protein>
    <submittedName>
        <fullName evidence="1">Uncharacterized protein</fullName>
    </submittedName>
</protein>
<evidence type="ECO:0000313" key="1">
    <source>
        <dbReference type="EMBL" id="JAE34447.1"/>
    </source>
</evidence>
<dbReference type="AlphaFoldDB" id="A0A0A9HCG1"/>
<reference evidence="1" key="1">
    <citation type="submission" date="2014-09" db="EMBL/GenBank/DDBJ databases">
        <authorList>
            <person name="Magalhaes I.L.F."/>
            <person name="Oliveira U."/>
            <person name="Santos F.R."/>
            <person name="Vidigal T.H.D.A."/>
            <person name="Brescovit A.D."/>
            <person name="Santos A.J."/>
        </authorList>
    </citation>
    <scope>NUCLEOTIDE SEQUENCE</scope>
    <source>
        <tissue evidence="1">Shoot tissue taken approximately 20 cm above the soil surface</tissue>
    </source>
</reference>
<proteinExistence type="predicted"/>
<organism evidence="1">
    <name type="scientific">Arundo donax</name>
    <name type="common">Giant reed</name>
    <name type="synonym">Donax arundinaceus</name>
    <dbReference type="NCBI Taxonomy" id="35708"/>
    <lineage>
        <taxon>Eukaryota</taxon>
        <taxon>Viridiplantae</taxon>
        <taxon>Streptophyta</taxon>
        <taxon>Embryophyta</taxon>
        <taxon>Tracheophyta</taxon>
        <taxon>Spermatophyta</taxon>
        <taxon>Magnoliopsida</taxon>
        <taxon>Liliopsida</taxon>
        <taxon>Poales</taxon>
        <taxon>Poaceae</taxon>
        <taxon>PACMAD clade</taxon>
        <taxon>Arundinoideae</taxon>
        <taxon>Arundineae</taxon>
        <taxon>Arundo</taxon>
    </lineage>
</organism>
<accession>A0A0A9HCG1</accession>
<dbReference type="EMBL" id="GBRH01163449">
    <property type="protein sequence ID" value="JAE34447.1"/>
    <property type="molecule type" value="Transcribed_RNA"/>
</dbReference>